<proteinExistence type="predicted"/>
<dbReference type="CDD" id="cd11614">
    <property type="entry name" value="SAF_CpaB_FlgA_like"/>
    <property type="match status" value="1"/>
</dbReference>
<protein>
    <submittedName>
        <fullName evidence="2">Flp pilus assembly protein CpaB</fullName>
    </submittedName>
</protein>
<evidence type="ECO:0000313" key="3">
    <source>
        <dbReference type="Proteomes" id="UP000239210"/>
    </source>
</evidence>
<name>A0A2T0TUG7_9ACTN</name>
<dbReference type="SMART" id="SM00858">
    <property type="entry name" value="SAF"/>
    <property type="match status" value="1"/>
</dbReference>
<comment type="caution">
    <text evidence="2">The sequence shown here is derived from an EMBL/GenBank/DDBJ whole genome shotgun (WGS) entry which is preliminary data.</text>
</comment>
<dbReference type="NCBIfam" id="TIGR03177">
    <property type="entry name" value="pilus_cpaB"/>
    <property type="match status" value="1"/>
</dbReference>
<dbReference type="Proteomes" id="UP000239210">
    <property type="component" value="Unassembled WGS sequence"/>
</dbReference>
<accession>A0A2T0TUG7</accession>
<dbReference type="Pfam" id="PF08666">
    <property type="entry name" value="SAF"/>
    <property type="match status" value="1"/>
</dbReference>
<evidence type="ECO:0000259" key="1">
    <source>
        <dbReference type="SMART" id="SM00858"/>
    </source>
</evidence>
<sequence>MVTAATDLPAGAVLTTAGLATTELPAGAVPDGSATDPAALAGRVLAAPLRAGEPVTDVRLVGPGLTASLPAGQVAAPVRLADLAVAGLAGAGDRVDVLATAPGAARAEVVARAAPVLAAPQGDDGGLLVLAVDEATAATLAAAATTATLTLSLPGPP</sequence>
<organism evidence="2 3">
    <name type="scientific">Geodermatophilus tzadiensis</name>
    <dbReference type="NCBI Taxonomy" id="1137988"/>
    <lineage>
        <taxon>Bacteria</taxon>
        <taxon>Bacillati</taxon>
        <taxon>Actinomycetota</taxon>
        <taxon>Actinomycetes</taxon>
        <taxon>Geodermatophilales</taxon>
        <taxon>Geodermatophilaceae</taxon>
        <taxon>Geodermatophilus</taxon>
    </lineage>
</organism>
<evidence type="ECO:0000313" key="2">
    <source>
        <dbReference type="EMBL" id="PRY49301.1"/>
    </source>
</evidence>
<feature type="domain" description="SAF" evidence="1">
    <location>
        <begin position="1"/>
        <end position="61"/>
    </location>
</feature>
<dbReference type="InterPro" id="IPR017592">
    <property type="entry name" value="Pilus_assmbl_Flp-typ_CpaB"/>
</dbReference>
<reference evidence="2 3" key="1">
    <citation type="submission" date="2018-03" db="EMBL/GenBank/DDBJ databases">
        <title>Genomic Encyclopedia of Archaeal and Bacterial Type Strains, Phase II (KMG-II): from individual species to whole genera.</title>
        <authorList>
            <person name="Goeker M."/>
        </authorList>
    </citation>
    <scope>NUCLEOTIDE SEQUENCE [LARGE SCALE GENOMIC DNA]</scope>
    <source>
        <strain evidence="2 3">DSM 45416</strain>
    </source>
</reference>
<dbReference type="InterPro" id="IPR013974">
    <property type="entry name" value="SAF"/>
</dbReference>
<dbReference type="AlphaFoldDB" id="A0A2T0TUG7"/>
<keyword evidence="3" id="KW-1185">Reference proteome</keyword>
<dbReference type="EMBL" id="PVTG01000006">
    <property type="protein sequence ID" value="PRY49301.1"/>
    <property type="molecule type" value="Genomic_DNA"/>
</dbReference>
<gene>
    <name evidence="2" type="ORF">LY71_10676</name>
</gene>